<feature type="transmembrane region" description="Helical" evidence="1">
    <location>
        <begin position="9"/>
        <end position="27"/>
    </location>
</feature>
<proteinExistence type="predicted"/>
<reference evidence="3" key="1">
    <citation type="journal article" date="2019" name="Int. J. Syst. Evol. Microbiol.">
        <title>The Global Catalogue of Microorganisms (GCM) 10K type strain sequencing project: providing services to taxonomists for standard genome sequencing and annotation.</title>
        <authorList>
            <consortium name="The Broad Institute Genomics Platform"/>
            <consortium name="The Broad Institute Genome Sequencing Center for Infectious Disease"/>
            <person name="Wu L."/>
            <person name="Ma J."/>
        </authorList>
    </citation>
    <scope>NUCLEOTIDE SEQUENCE [LARGE SCALE GENOMIC DNA]</scope>
    <source>
        <strain evidence="3">KCTC 23707</strain>
    </source>
</reference>
<keyword evidence="1" id="KW-1133">Transmembrane helix</keyword>
<name>A0ABW5DHW0_9HYPH</name>
<organism evidence="2 3">
    <name type="scientific">Chelativorans composti</name>
    <dbReference type="NCBI Taxonomy" id="768533"/>
    <lineage>
        <taxon>Bacteria</taxon>
        <taxon>Pseudomonadati</taxon>
        <taxon>Pseudomonadota</taxon>
        <taxon>Alphaproteobacteria</taxon>
        <taxon>Hyphomicrobiales</taxon>
        <taxon>Phyllobacteriaceae</taxon>
        <taxon>Chelativorans</taxon>
    </lineage>
</organism>
<gene>
    <name evidence="2" type="ORF">ACFSMZ_13255</name>
</gene>
<comment type="caution">
    <text evidence="2">The sequence shown here is derived from an EMBL/GenBank/DDBJ whole genome shotgun (WGS) entry which is preliminary data.</text>
</comment>
<keyword evidence="1" id="KW-0472">Membrane</keyword>
<dbReference type="Proteomes" id="UP001597373">
    <property type="component" value="Unassembled WGS sequence"/>
</dbReference>
<keyword evidence="1" id="KW-0812">Transmembrane</keyword>
<feature type="transmembrane region" description="Helical" evidence="1">
    <location>
        <begin position="39"/>
        <end position="56"/>
    </location>
</feature>
<sequence length="79" mass="8849">MTFSQAWDAGFKAILIYVGVVFGWLIFSERLFENQSVSVAVMNVVAAICAVAFFVRRRRYCIAERRAAEAEVASILAEI</sequence>
<evidence type="ECO:0000313" key="2">
    <source>
        <dbReference type="EMBL" id="MFD2260722.1"/>
    </source>
</evidence>
<keyword evidence="3" id="KW-1185">Reference proteome</keyword>
<protein>
    <submittedName>
        <fullName evidence="2">Uncharacterized protein</fullName>
    </submittedName>
</protein>
<evidence type="ECO:0000256" key="1">
    <source>
        <dbReference type="SAM" id="Phobius"/>
    </source>
</evidence>
<dbReference type="RefSeq" id="WP_345099921.1">
    <property type="nucleotide sequence ID" value="NZ_BAABGS010000072.1"/>
</dbReference>
<accession>A0ABW5DHW0</accession>
<dbReference type="EMBL" id="JBHUIR010000051">
    <property type="protein sequence ID" value="MFD2260722.1"/>
    <property type="molecule type" value="Genomic_DNA"/>
</dbReference>
<evidence type="ECO:0000313" key="3">
    <source>
        <dbReference type="Proteomes" id="UP001597373"/>
    </source>
</evidence>